<dbReference type="SUPFAM" id="SSF52540">
    <property type="entry name" value="P-loop containing nucleoside triphosphate hydrolases"/>
    <property type="match status" value="1"/>
</dbReference>
<dbReference type="InterPro" id="IPR003959">
    <property type="entry name" value="ATPase_AAA_core"/>
</dbReference>
<evidence type="ECO:0000256" key="4">
    <source>
        <dbReference type="ARBA" id="ARBA00040480"/>
    </source>
</evidence>
<organism evidence="6 7">
    <name type="scientific">Nostoc parmelioides FACHB-3921</name>
    <dbReference type="NCBI Taxonomy" id="2692909"/>
    <lineage>
        <taxon>Bacteria</taxon>
        <taxon>Bacillati</taxon>
        <taxon>Cyanobacteriota</taxon>
        <taxon>Cyanophyceae</taxon>
        <taxon>Nostocales</taxon>
        <taxon>Nostocaceae</taxon>
        <taxon>Nostoc</taxon>
    </lineage>
</organism>
<dbReference type="SMART" id="SM00382">
    <property type="entry name" value="AAA"/>
    <property type="match status" value="1"/>
</dbReference>
<dbReference type="Gene3D" id="3.40.50.300">
    <property type="entry name" value="P-loop containing nucleotide triphosphate hydrolases"/>
    <property type="match status" value="1"/>
</dbReference>
<sequence>MKDLIQQLFNLIKLENPLMAVESPLQERLRFLKNLAQECESQNIKCYLWSLEDDQLRQLQIVDKALTLQSVREYQPIADKFRPEHYFQILRFWQASSLQGILLLEGIFPWLNDNPDFLTSEWIKSALINLKFEVNDYKYQLTQTQNLWFLESSIATSLVYRHSSKTTILLGPNATLSAFLAAEIPTVTQELPTVEEIRVYLKEILPDSYSILEIDNLAIAAVGMYLADIEYGIRQATLLINSISAQELTKQLSVYKIKLLKRVYQVDFLLPPAIEVGGLELMQEAFRKYKRLMSSLAQTYNLRPPKGILLIGPPGTGKSYSAKACSALLGIPLIVVEWGQFRSCGNLAEYKLKKLLALVDRIDRILFYLDDFDKGFAGDDDLSRRLAGLLLTWMQERTSNVIIIASANNLELLPPELTRCGRFDDIFKVDLPNNGERYSIFKIHLARFDARFRNGGDAYTEEEWRRLLKETYRCVGAEIGVIVEKAAAATFYQMFPDNTSIEILSPLEITVTSLLKARENINPLAMREADKVEMMRNRASVQGLPSSTPDGSIYSVSNVKIFD</sequence>
<dbReference type="InterPro" id="IPR027417">
    <property type="entry name" value="P-loop_NTPase"/>
</dbReference>
<dbReference type="InterPro" id="IPR052381">
    <property type="entry name" value="AAA_domain_protein"/>
</dbReference>
<dbReference type="PANTHER" id="PTHR42960:SF1">
    <property type="entry name" value="YCF46 PROTEIN"/>
    <property type="match status" value="1"/>
</dbReference>
<dbReference type="RefSeq" id="WP_190571089.1">
    <property type="nucleotide sequence ID" value="NZ_JACJQL010000063.1"/>
</dbReference>
<proteinExistence type="inferred from homology"/>
<comment type="caution">
    <text evidence="6">The sequence shown here is derived from an EMBL/GenBank/DDBJ whole genome shotgun (WGS) entry which is preliminary data.</text>
</comment>
<protein>
    <recommendedName>
        <fullName evidence="4">Uncharacterized AAA domain-containing protein ycf46</fullName>
    </recommendedName>
</protein>
<accession>A0ABR8BP86</accession>
<evidence type="ECO:0000259" key="5">
    <source>
        <dbReference type="SMART" id="SM00382"/>
    </source>
</evidence>
<evidence type="ECO:0000256" key="3">
    <source>
        <dbReference type="ARBA" id="ARBA00038088"/>
    </source>
</evidence>
<evidence type="ECO:0000313" key="6">
    <source>
        <dbReference type="EMBL" id="MBD2254723.1"/>
    </source>
</evidence>
<dbReference type="Gene3D" id="1.10.8.60">
    <property type="match status" value="1"/>
</dbReference>
<evidence type="ECO:0000256" key="1">
    <source>
        <dbReference type="ARBA" id="ARBA00022741"/>
    </source>
</evidence>
<evidence type="ECO:0000256" key="2">
    <source>
        <dbReference type="ARBA" id="ARBA00022840"/>
    </source>
</evidence>
<evidence type="ECO:0000313" key="7">
    <source>
        <dbReference type="Proteomes" id="UP000621307"/>
    </source>
</evidence>
<gene>
    <name evidence="6" type="ORF">H6G14_26155</name>
</gene>
<dbReference type="PANTHER" id="PTHR42960">
    <property type="entry name" value="YCF46 PROTEIN"/>
    <property type="match status" value="1"/>
</dbReference>
<dbReference type="InterPro" id="IPR003593">
    <property type="entry name" value="AAA+_ATPase"/>
</dbReference>
<reference evidence="6 7" key="1">
    <citation type="journal article" date="2020" name="ISME J.">
        <title>Comparative genomics reveals insights into cyanobacterial evolution and habitat adaptation.</title>
        <authorList>
            <person name="Chen M.Y."/>
            <person name="Teng W.K."/>
            <person name="Zhao L."/>
            <person name="Hu C.X."/>
            <person name="Zhou Y.K."/>
            <person name="Han B.P."/>
            <person name="Song L.R."/>
            <person name="Shu W.S."/>
        </authorList>
    </citation>
    <scope>NUCLEOTIDE SEQUENCE [LARGE SCALE GENOMIC DNA]</scope>
    <source>
        <strain evidence="6 7">FACHB-3921</strain>
    </source>
</reference>
<dbReference type="EMBL" id="JACJQL010000063">
    <property type="protein sequence ID" value="MBD2254723.1"/>
    <property type="molecule type" value="Genomic_DNA"/>
</dbReference>
<name>A0ABR8BP86_9NOSO</name>
<comment type="similarity">
    <text evidence="3">Belongs to the AAA ATPase family. Highly divergent.</text>
</comment>
<feature type="domain" description="AAA+ ATPase" evidence="5">
    <location>
        <begin position="304"/>
        <end position="433"/>
    </location>
</feature>
<dbReference type="GO" id="GO:0005524">
    <property type="term" value="F:ATP binding"/>
    <property type="evidence" value="ECO:0007669"/>
    <property type="project" value="UniProtKB-KW"/>
</dbReference>
<dbReference type="Pfam" id="PF00004">
    <property type="entry name" value="AAA"/>
    <property type="match status" value="1"/>
</dbReference>
<keyword evidence="2 6" id="KW-0067">ATP-binding</keyword>
<keyword evidence="7" id="KW-1185">Reference proteome</keyword>
<keyword evidence="1" id="KW-0547">Nucleotide-binding</keyword>
<dbReference type="Proteomes" id="UP000621307">
    <property type="component" value="Unassembled WGS sequence"/>
</dbReference>